<name>A0ABP8IW47_9BACT</name>
<organism evidence="2 3">
    <name type="scientific">Hymenobacter koreensis</name>
    <dbReference type="NCBI Taxonomy" id="1084523"/>
    <lineage>
        <taxon>Bacteria</taxon>
        <taxon>Pseudomonadati</taxon>
        <taxon>Bacteroidota</taxon>
        <taxon>Cytophagia</taxon>
        <taxon>Cytophagales</taxon>
        <taxon>Hymenobacteraceae</taxon>
        <taxon>Hymenobacter</taxon>
    </lineage>
</organism>
<proteinExistence type="predicted"/>
<accession>A0ABP8IW47</accession>
<evidence type="ECO:0000313" key="2">
    <source>
        <dbReference type="EMBL" id="GAA4376635.1"/>
    </source>
</evidence>
<feature type="domain" description="Carrier" evidence="1">
    <location>
        <begin position="1"/>
        <end position="42"/>
    </location>
</feature>
<comment type="caution">
    <text evidence="2">The sequence shown here is derived from an EMBL/GenBank/DDBJ whole genome shotgun (WGS) entry which is preliminary data.</text>
</comment>
<dbReference type="RefSeq" id="WP_345222067.1">
    <property type="nucleotide sequence ID" value="NZ_BAABHA010000002.1"/>
</dbReference>
<dbReference type="InterPro" id="IPR009081">
    <property type="entry name" value="PP-bd_ACP"/>
</dbReference>
<evidence type="ECO:0000313" key="3">
    <source>
        <dbReference type="Proteomes" id="UP001500454"/>
    </source>
</evidence>
<keyword evidence="3" id="KW-1185">Reference proteome</keyword>
<protein>
    <recommendedName>
        <fullName evidence="1">Carrier domain-containing protein</fullName>
    </recommendedName>
</protein>
<dbReference type="PROSITE" id="PS50075">
    <property type="entry name" value="CARRIER"/>
    <property type="match status" value="1"/>
</dbReference>
<dbReference type="SUPFAM" id="SSF47336">
    <property type="entry name" value="ACP-like"/>
    <property type="match status" value="1"/>
</dbReference>
<gene>
    <name evidence="2" type="ORF">GCM10023186_10680</name>
</gene>
<dbReference type="Gene3D" id="1.10.1200.10">
    <property type="entry name" value="ACP-like"/>
    <property type="match status" value="1"/>
</dbReference>
<dbReference type="InterPro" id="IPR036736">
    <property type="entry name" value="ACP-like_sf"/>
</dbReference>
<sequence length="201" mass="22270">MGLDTVELIQATEDYFQIAIADTEAEQISTVQDIADIVCRLLGCQEAAENESRVHGAVEEAVHRELQAVYGPPEPPAANEPLAPLLLAADQQPGKPFLEHLAQQNGWLVPQLHAPAPPESSWLFRFLGRKPVRWPDWTGNTLAELIGWIISLNYAEFYAGRFFNNPYDVLRAVIGIVSEKSGAEVWEIHPQDSLTSDLGMD</sequence>
<reference evidence="3" key="1">
    <citation type="journal article" date="2019" name="Int. J. Syst. Evol. Microbiol.">
        <title>The Global Catalogue of Microorganisms (GCM) 10K type strain sequencing project: providing services to taxonomists for standard genome sequencing and annotation.</title>
        <authorList>
            <consortium name="The Broad Institute Genomics Platform"/>
            <consortium name="The Broad Institute Genome Sequencing Center for Infectious Disease"/>
            <person name="Wu L."/>
            <person name="Ma J."/>
        </authorList>
    </citation>
    <scope>NUCLEOTIDE SEQUENCE [LARGE SCALE GENOMIC DNA]</scope>
    <source>
        <strain evidence="3">JCM 17924</strain>
    </source>
</reference>
<dbReference type="EMBL" id="BAABHA010000002">
    <property type="protein sequence ID" value="GAA4376635.1"/>
    <property type="molecule type" value="Genomic_DNA"/>
</dbReference>
<dbReference type="Proteomes" id="UP001500454">
    <property type="component" value="Unassembled WGS sequence"/>
</dbReference>
<evidence type="ECO:0000259" key="1">
    <source>
        <dbReference type="PROSITE" id="PS50075"/>
    </source>
</evidence>